<dbReference type="Pfam" id="PF06961">
    <property type="entry name" value="DUF1294"/>
    <property type="match status" value="1"/>
</dbReference>
<evidence type="ECO:0000313" key="2">
    <source>
        <dbReference type="Proteomes" id="UP000297225"/>
    </source>
</evidence>
<dbReference type="OrthoDB" id="1080927at2"/>
<comment type="caution">
    <text evidence="1">The sequence shown here is derived from an EMBL/GenBank/DDBJ whole genome shotgun (WGS) entry which is preliminary data.</text>
</comment>
<dbReference type="InterPro" id="IPR010718">
    <property type="entry name" value="DUF1294"/>
</dbReference>
<name>A0A4Y8WRC2_9PORP</name>
<organism evidence="1 2">
    <name type="scientific">Porphyromonas levii</name>
    <dbReference type="NCBI Taxonomy" id="28114"/>
    <lineage>
        <taxon>Bacteria</taxon>
        <taxon>Pseudomonadati</taxon>
        <taxon>Bacteroidota</taxon>
        <taxon>Bacteroidia</taxon>
        <taxon>Bacteroidales</taxon>
        <taxon>Porphyromonadaceae</taxon>
        <taxon>Porphyromonas</taxon>
    </lineage>
</organism>
<dbReference type="RefSeq" id="WP_018359003.1">
    <property type="nucleotide sequence ID" value="NZ_CP197400.1"/>
</dbReference>
<reference evidence="1 2" key="1">
    <citation type="submission" date="2019-03" db="EMBL/GenBank/DDBJ databases">
        <title>Porphyromonas levii Isolated from the Uterus of Dairy Cows.</title>
        <authorList>
            <person name="Francis A.M."/>
        </authorList>
    </citation>
    <scope>NUCLEOTIDE SEQUENCE [LARGE SCALE GENOMIC DNA]</scope>
    <source>
        <strain evidence="1 2">AF5678</strain>
    </source>
</reference>
<keyword evidence="2" id="KW-1185">Reference proteome</keyword>
<dbReference type="InterPro" id="IPR012156">
    <property type="entry name" value="Cold_shock_CspA"/>
</dbReference>
<dbReference type="AlphaFoldDB" id="A0A4Y8WRC2"/>
<dbReference type="GeneID" id="66797845"/>
<accession>A0A4Y8WRC2</accession>
<gene>
    <name evidence="1" type="ORF">E4P47_01310</name>
</gene>
<dbReference type="GO" id="GO:0003676">
    <property type="term" value="F:nucleic acid binding"/>
    <property type="evidence" value="ECO:0007669"/>
    <property type="project" value="InterPro"/>
</dbReference>
<proteinExistence type="predicted"/>
<evidence type="ECO:0000313" key="1">
    <source>
        <dbReference type="EMBL" id="TFH96982.1"/>
    </source>
</evidence>
<protein>
    <submittedName>
        <fullName evidence="1">DUF1294 domain-containing protein</fullName>
    </submittedName>
</protein>
<sequence length="92" mass="10198">MIFTVIIAYLLIINAVSFVVYGVDKYKARHQKWRIPEATLLTLAAIGGAAGALLGMVVFRHKTKHLRFVLLVPLFVLVWAALVYMTTGVVVV</sequence>
<dbReference type="EMBL" id="SPNC01000009">
    <property type="protein sequence ID" value="TFH96982.1"/>
    <property type="molecule type" value="Genomic_DNA"/>
</dbReference>
<dbReference type="PIRSF" id="PIRSF002599">
    <property type="entry name" value="Cold_shock_A"/>
    <property type="match status" value="1"/>
</dbReference>
<dbReference type="Proteomes" id="UP000297225">
    <property type="component" value="Unassembled WGS sequence"/>
</dbReference>